<evidence type="ECO:0000313" key="1">
    <source>
        <dbReference type="EMBL" id="CAH6723219.1"/>
    </source>
</evidence>
<reference evidence="1" key="1">
    <citation type="submission" date="2022-06" db="EMBL/GenBank/DDBJ databases">
        <authorList>
            <person name="Legras J.-L."/>
            <person name="Devillers H."/>
            <person name="Grondin C."/>
        </authorList>
    </citation>
    <scope>NUCLEOTIDE SEQUENCE</scope>
    <source>
        <strain evidence="1">CLIB 1444</strain>
    </source>
</reference>
<dbReference type="EMBL" id="CALSDN010000013">
    <property type="protein sequence ID" value="CAH6723219.1"/>
    <property type="molecule type" value="Genomic_DNA"/>
</dbReference>
<dbReference type="Proteomes" id="UP001152531">
    <property type="component" value="Unassembled WGS sequence"/>
</dbReference>
<sequence>MAVKNNDFDAVVIGTGLGGLATTLRLLNYNKKVIVLDKSPKHGGNSIMASSGINGVPTKFQPVIGDSVELFIEDTLRSGGGLTNESLAKLLAKNSKNAINWLVDELGLDLSIVSQLGGHSMPRTHRGPGGPPGYEIITSLFNDIKNHPNVTVLMNSRLTKIIMTEETDINWPSVSGIEYQDVNSGEINFLKSRNLVLATGGYSADIYSSTSLIRKYRPELIKFPSTNGDATTGDGQKIAERDCDAKLIDMKEVQIHPTGFVKFTPGEMDKGKKILCGELIRGIGGILLSPLTGKRFVNELQTRDVLSSSILKNCHTKDIFHSEGQTAFSVIAVSNEDYHKAMSHVNFYMKMGLMFKGNVEDLHKLMTQINPNLSITSLRQALVEYNDAMENGDNWGRTQFGSKFEESEFYFGIITPVLHYTMGGIQIDHHSNVVRTDNHVISNLYAVGEVGGGLHGRNRLSGSSLLQCVVFGTLVAEHISELKGQ</sequence>
<keyword evidence="2" id="KW-1185">Reference proteome</keyword>
<accession>A0ACA9YDR8</accession>
<proteinExistence type="predicted"/>
<comment type="caution">
    <text evidence="1">The sequence shown here is derived from an EMBL/GenBank/DDBJ whole genome shotgun (WGS) entry which is preliminary data.</text>
</comment>
<organism evidence="1 2">
    <name type="scientific">[Candida] jaroonii</name>
    <dbReference type="NCBI Taxonomy" id="467808"/>
    <lineage>
        <taxon>Eukaryota</taxon>
        <taxon>Fungi</taxon>
        <taxon>Dikarya</taxon>
        <taxon>Ascomycota</taxon>
        <taxon>Saccharomycotina</taxon>
        <taxon>Pichiomycetes</taxon>
        <taxon>Debaryomycetaceae</taxon>
        <taxon>Yamadazyma</taxon>
    </lineage>
</organism>
<evidence type="ECO:0000313" key="2">
    <source>
        <dbReference type="Proteomes" id="UP001152531"/>
    </source>
</evidence>
<name>A0ACA9YDR8_9ASCO</name>
<protein>
    <submittedName>
        <fullName evidence="1">Fumarate reductase 1</fullName>
    </submittedName>
</protein>
<gene>
    <name evidence="1" type="ORF">CLIB1444_13S03004</name>
</gene>